<dbReference type="Proteomes" id="UP001152888">
    <property type="component" value="Unassembled WGS sequence"/>
</dbReference>
<evidence type="ECO:0000259" key="3">
    <source>
        <dbReference type="Pfam" id="PF13359"/>
    </source>
</evidence>
<proteinExistence type="predicted"/>
<dbReference type="AlphaFoldDB" id="A0A9P0KXK2"/>
<name>A0A9P0KXK2_ACAOB</name>
<sequence length="361" mass="42026">MNRPRPGSINTEPTENIWKKCAEEFENRWGFPNCIGSVDGKHVTIKRPNNSGSNYWCYSHKYSIVLMAIVGPDYKFICVDIGGFGKNGDGGIFETSNMGKRFEQNLMSVPAPRFLPGQNEICTYVLIGDEAFASKPYLMRPFPYKQTLTDVRKEKYNHFNEHEFYSDLQKLPLIDICYASDIDEKMRLFNNMILQLFDKHMPFKTSKISKNEALWLSNNIRKLMRDRDKARSKFRKNPAQNGVAYKQLKNKTNHTILQEKKKYFSQLAQNRYSKALWKELRSLDIKSNNPGIPSQLQSADNINDFFLDNIPQQINSNEDLYSSCAYMVPLWQVAHKKSVDYTPVLKKKQSPKKHLEVQDKY</sequence>
<dbReference type="Pfam" id="PF13359">
    <property type="entry name" value="DDE_Tnp_4"/>
    <property type="match status" value="1"/>
</dbReference>
<evidence type="ECO:0000313" key="5">
    <source>
        <dbReference type="Proteomes" id="UP001152888"/>
    </source>
</evidence>
<evidence type="ECO:0000256" key="2">
    <source>
        <dbReference type="ARBA" id="ARBA00022723"/>
    </source>
</evidence>
<accession>A0A9P0KXK2</accession>
<keyword evidence="5" id="KW-1185">Reference proteome</keyword>
<dbReference type="OrthoDB" id="6762262at2759"/>
<comment type="caution">
    <text evidence="4">The sequence shown here is derived from an EMBL/GenBank/DDBJ whole genome shotgun (WGS) entry which is preliminary data.</text>
</comment>
<evidence type="ECO:0000256" key="1">
    <source>
        <dbReference type="ARBA" id="ARBA00001968"/>
    </source>
</evidence>
<comment type="cofactor">
    <cofactor evidence="1">
        <name>a divalent metal cation</name>
        <dbReference type="ChEBI" id="CHEBI:60240"/>
    </cofactor>
</comment>
<protein>
    <recommendedName>
        <fullName evidence="3">DDE Tnp4 domain-containing protein</fullName>
    </recommendedName>
</protein>
<reference evidence="4" key="1">
    <citation type="submission" date="2022-03" db="EMBL/GenBank/DDBJ databases">
        <authorList>
            <person name="Sayadi A."/>
        </authorList>
    </citation>
    <scope>NUCLEOTIDE SEQUENCE</scope>
</reference>
<gene>
    <name evidence="4" type="ORF">ACAOBT_LOCUS15784</name>
</gene>
<keyword evidence="2" id="KW-0479">Metal-binding</keyword>
<feature type="domain" description="DDE Tnp4" evidence="3">
    <location>
        <begin position="38"/>
        <end position="154"/>
    </location>
</feature>
<organism evidence="4 5">
    <name type="scientific">Acanthoscelides obtectus</name>
    <name type="common">Bean weevil</name>
    <name type="synonym">Bruchus obtectus</name>
    <dbReference type="NCBI Taxonomy" id="200917"/>
    <lineage>
        <taxon>Eukaryota</taxon>
        <taxon>Metazoa</taxon>
        <taxon>Ecdysozoa</taxon>
        <taxon>Arthropoda</taxon>
        <taxon>Hexapoda</taxon>
        <taxon>Insecta</taxon>
        <taxon>Pterygota</taxon>
        <taxon>Neoptera</taxon>
        <taxon>Endopterygota</taxon>
        <taxon>Coleoptera</taxon>
        <taxon>Polyphaga</taxon>
        <taxon>Cucujiformia</taxon>
        <taxon>Chrysomeloidea</taxon>
        <taxon>Chrysomelidae</taxon>
        <taxon>Bruchinae</taxon>
        <taxon>Bruchini</taxon>
        <taxon>Acanthoscelides</taxon>
    </lineage>
</organism>
<evidence type="ECO:0000313" key="4">
    <source>
        <dbReference type="EMBL" id="CAH1983850.1"/>
    </source>
</evidence>
<dbReference type="GO" id="GO:0046872">
    <property type="term" value="F:metal ion binding"/>
    <property type="evidence" value="ECO:0007669"/>
    <property type="project" value="UniProtKB-KW"/>
</dbReference>
<dbReference type="EMBL" id="CAKOFQ010006947">
    <property type="protein sequence ID" value="CAH1983850.1"/>
    <property type="molecule type" value="Genomic_DNA"/>
</dbReference>
<dbReference type="InterPro" id="IPR027806">
    <property type="entry name" value="HARBI1_dom"/>
</dbReference>